<dbReference type="AlphaFoldDB" id="A0A5A7MFV4"/>
<evidence type="ECO:0000313" key="3">
    <source>
        <dbReference type="Proteomes" id="UP000323105"/>
    </source>
</evidence>
<dbReference type="PANTHER" id="PTHR35894:SF5">
    <property type="entry name" value="MU-LIKE PROPHAGE FLUMU DNA TRANSPOSITION PROTEIN B"/>
    <property type="match status" value="1"/>
</dbReference>
<gene>
    <name evidence="2" type="ORF">CTTA_3712</name>
</gene>
<dbReference type="Pfam" id="PF13401">
    <property type="entry name" value="AAA_22"/>
    <property type="match status" value="1"/>
</dbReference>
<dbReference type="EMBL" id="BKBW01000007">
    <property type="protein sequence ID" value="GEQ76707.1"/>
    <property type="molecule type" value="Genomic_DNA"/>
</dbReference>
<dbReference type="GO" id="GO:0016887">
    <property type="term" value="F:ATP hydrolysis activity"/>
    <property type="evidence" value="ECO:0007669"/>
    <property type="project" value="InterPro"/>
</dbReference>
<dbReference type="InterPro" id="IPR049945">
    <property type="entry name" value="AAA_22"/>
</dbReference>
<dbReference type="InterPro" id="IPR052026">
    <property type="entry name" value="ExeA_AAA_ATPase_DNA-bind"/>
</dbReference>
<accession>A0A5A7MFV4</accession>
<sequence>MTAATVTERARDFFEKYEQEKCTVKRGFVKTENFKRLSEAQKLVEKRGAREASLVLVQGRYGIGKSELTERWAADSGWVFVRAKSTWTKRAMLDELAERMGLAKTGRNTEVQSRIIGKLAVEMVPMIIDEADFLVGTTASLLELIRDITDLTGTMCFLVGMEHFPMKVARFGHIASRVAKVVELQPISLADVKATVAAKAEVEIADEVLPEMLAQAEGRMRLLLNAIANIEAWADANGWTKVTLDHIKGLPLCPEFNGKPLGRKGVKP</sequence>
<proteinExistence type="predicted"/>
<reference evidence="2 3" key="1">
    <citation type="journal article" date="2019" name="Microbiol. Resour. Announc.">
        <title>Draft Genome Sequence of Comamonas testosteroni TA441, a Bacterium That Has a Cryptic Phenol Degradation Gene Cluster.</title>
        <authorList>
            <person name="Arai H."/>
            <person name="Ishii M."/>
        </authorList>
    </citation>
    <scope>NUCLEOTIDE SEQUENCE [LARGE SCALE GENOMIC DNA]</scope>
    <source>
        <strain evidence="2 3">TA441</strain>
    </source>
</reference>
<protein>
    <recommendedName>
        <fullName evidence="1">ORC1/DEAH AAA+ ATPase domain-containing protein</fullName>
    </recommendedName>
</protein>
<name>A0A5A7MFV4_COMTE</name>
<dbReference type="InterPro" id="IPR027417">
    <property type="entry name" value="P-loop_NTPase"/>
</dbReference>
<organism evidence="2 3">
    <name type="scientific">Comamonas testosteroni</name>
    <name type="common">Pseudomonas testosteroni</name>
    <dbReference type="NCBI Taxonomy" id="285"/>
    <lineage>
        <taxon>Bacteria</taxon>
        <taxon>Pseudomonadati</taxon>
        <taxon>Pseudomonadota</taxon>
        <taxon>Betaproteobacteria</taxon>
        <taxon>Burkholderiales</taxon>
        <taxon>Comamonadaceae</taxon>
        <taxon>Comamonas</taxon>
    </lineage>
</organism>
<dbReference type="Proteomes" id="UP000323105">
    <property type="component" value="Unassembled WGS sequence"/>
</dbReference>
<feature type="domain" description="ORC1/DEAH AAA+ ATPase" evidence="1">
    <location>
        <begin position="51"/>
        <end position="164"/>
    </location>
</feature>
<evidence type="ECO:0000313" key="2">
    <source>
        <dbReference type="EMBL" id="GEQ76707.1"/>
    </source>
</evidence>
<evidence type="ECO:0000259" key="1">
    <source>
        <dbReference type="Pfam" id="PF13401"/>
    </source>
</evidence>
<comment type="caution">
    <text evidence="2">The sequence shown here is derived from an EMBL/GenBank/DDBJ whole genome shotgun (WGS) entry which is preliminary data.</text>
</comment>
<dbReference type="SUPFAM" id="SSF52540">
    <property type="entry name" value="P-loop containing nucleoside triphosphate hydrolases"/>
    <property type="match status" value="1"/>
</dbReference>
<dbReference type="PANTHER" id="PTHR35894">
    <property type="entry name" value="GENERAL SECRETION PATHWAY PROTEIN A-RELATED"/>
    <property type="match status" value="1"/>
</dbReference>